<dbReference type="KEGG" id="acan:ACA1_061590"/>
<comment type="similarity">
    <text evidence="2">Belongs to the actin family. ARP6 subfamily.</text>
</comment>
<evidence type="ECO:0000256" key="1">
    <source>
        <dbReference type="ARBA" id="ARBA00004496"/>
    </source>
</evidence>
<dbReference type="CDD" id="cd10210">
    <property type="entry name" value="ASKHA_NBD_Arp6"/>
    <property type="match status" value="1"/>
</dbReference>
<dbReference type="InterPro" id="IPR004000">
    <property type="entry name" value="Actin"/>
</dbReference>
<proteinExistence type="inferred from homology"/>
<dbReference type="EMBL" id="KB007974">
    <property type="protein sequence ID" value="ELR17419.1"/>
    <property type="molecule type" value="Genomic_DNA"/>
</dbReference>
<dbReference type="GeneID" id="14918490"/>
<dbReference type="SUPFAM" id="SSF53067">
    <property type="entry name" value="Actin-like ATPase domain"/>
    <property type="match status" value="2"/>
</dbReference>
<keyword evidence="5" id="KW-1185">Reference proteome</keyword>
<dbReference type="VEuPathDB" id="AmoebaDB:ACA1_061590"/>
<organism evidence="4 5">
    <name type="scientific">Acanthamoeba castellanii (strain ATCC 30010 / Neff)</name>
    <dbReference type="NCBI Taxonomy" id="1257118"/>
    <lineage>
        <taxon>Eukaryota</taxon>
        <taxon>Amoebozoa</taxon>
        <taxon>Discosea</taxon>
        <taxon>Longamoebia</taxon>
        <taxon>Centramoebida</taxon>
        <taxon>Acanthamoebidae</taxon>
        <taxon>Acanthamoeba</taxon>
    </lineage>
</organism>
<accession>L8GW12</accession>
<evidence type="ECO:0000256" key="3">
    <source>
        <dbReference type="ARBA" id="ARBA00022490"/>
    </source>
</evidence>
<dbReference type="GO" id="GO:0005737">
    <property type="term" value="C:cytoplasm"/>
    <property type="evidence" value="ECO:0007669"/>
    <property type="project" value="UniProtKB-SubCell"/>
</dbReference>
<keyword evidence="3" id="KW-0963">Cytoplasm</keyword>
<dbReference type="Pfam" id="PF00022">
    <property type="entry name" value="Actin"/>
    <property type="match status" value="1"/>
</dbReference>
<evidence type="ECO:0000313" key="4">
    <source>
        <dbReference type="EMBL" id="ELR17419.1"/>
    </source>
</evidence>
<dbReference type="STRING" id="1257118.L8GW12"/>
<gene>
    <name evidence="4" type="ORF">ACA1_061590</name>
</gene>
<dbReference type="RefSeq" id="XP_004339432.1">
    <property type="nucleotide sequence ID" value="XM_004339384.1"/>
</dbReference>
<dbReference type="AlphaFoldDB" id="L8GW12"/>
<dbReference type="FunFam" id="3.90.640.10:FF:000014">
    <property type="entry name" value="Putative actin-related protein 6"/>
    <property type="match status" value="1"/>
</dbReference>
<comment type="subcellular location">
    <subcellularLocation>
        <location evidence="1">Cytoplasm</location>
    </subcellularLocation>
</comment>
<reference evidence="4 5" key="1">
    <citation type="journal article" date="2013" name="Genome Biol.">
        <title>Genome of Acanthamoeba castellanii highlights extensive lateral gene transfer and early evolution of tyrosine kinase signaling.</title>
        <authorList>
            <person name="Clarke M."/>
            <person name="Lohan A.J."/>
            <person name="Liu B."/>
            <person name="Lagkouvardos I."/>
            <person name="Roy S."/>
            <person name="Zafar N."/>
            <person name="Bertelli C."/>
            <person name="Schilde C."/>
            <person name="Kianianmomeni A."/>
            <person name="Burglin T.R."/>
            <person name="Frech C."/>
            <person name="Turcotte B."/>
            <person name="Kopec K.O."/>
            <person name="Synnott J.M."/>
            <person name="Choo C."/>
            <person name="Paponov I."/>
            <person name="Finkler A."/>
            <person name="Soon Heng Tan C."/>
            <person name="Hutchins A.P."/>
            <person name="Weinmeier T."/>
            <person name="Rattei T."/>
            <person name="Chu J.S."/>
            <person name="Gimenez G."/>
            <person name="Irimia M."/>
            <person name="Rigden D.J."/>
            <person name="Fitzpatrick D.A."/>
            <person name="Lorenzo-Morales J."/>
            <person name="Bateman A."/>
            <person name="Chiu C.H."/>
            <person name="Tang P."/>
            <person name="Hegemann P."/>
            <person name="Fromm H."/>
            <person name="Raoult D."/>
            <person name="Greub G."/>
            <person name="Miranda-Saavedra D."/>
            <person name="Chen N."/>
            <person name="Nash P."/>
            <person name="Ginger M.L."/>
            <person name="Horn M."/>
            <person name="Schaap P."/>
            <person name="Caler L."/>
            <person name="Loftus B."/>
        </authorList>
    </citation>
    <scope>NUCLEOTIDE SEQUENCE [LARGE SCALE GENOMIC DNA]</scope>
    <source>
        <strain evidence="4 5">Neff</strain>
    </source>
</reference>
<dbReference type="OMA" id="FFEEYEC"/>
<evidence type="ECO:0000256" key="2">
    <source>
        <dbReference type="ARBA" id="ARBA00005665"/>
    </source>
</evidence>
<sequence length="425" mass="48342">MAVVVDGGGANLRFGFASEDQPSGVVPNQVVRPKRDRRTYVADEIDQCRDISGLYLRRPFEKGYLVDFELQKEIWDRAFGKHYLKIQPKDHDLVLTQPLFTPLALQEATLELVFEEYGFKSLFCCSPATAVMHYYQKQPESMHMLGKCPPLPADAPSAAVVVDSGYSFTHVVPFFEGERLHNAVKRINVGGKVLTNHLKEIISFRTWNMMEETFLVNIVKEKMCYVSLDFIEDMHETKRPNNRIVQKYLLPDYTTTDRGHVLSEDEANQRQAARKTESAAATAEKDQMVLDEQVLVMNNERIAVPEILFHPSDIGVPQAGVAETIAQSIACAPRELQSWLYANIMLTGGNTLFPNYPQRLYTELRKLAPTDYPVRVFYPKDPISAAWRGAALMAQDPLVGEQHRITKEQYKEMGSPASARHFQRW</sequence>
<dbReference type="SMART" id="SM00268">
    <property type="entry name" value="ACTIN"/>
    <property type="match status" value="1"/>
</dbReference>
<dbReference type="OrthoDB" id="6220758at2759"/>
<dbReference type="Gene3D" id="3.90.640.10">
    <property type="entry name" value="Actin, Chain A, domain 4"/>
    <property type="match status" value="2"/>
</dbReference>
<protein>
    <submittedName>
        <fullName evidence="4">Actinrelated protein Arp6, putative</fullName>
    </submittedName>
</protein>
<dbReference type="Gene3D" id="3.30.420.40">
    <property type="match status" value="4"/>
</dbReference>
<dbReference type="InterPro" id="IPR043129">
    <property type="entry name" value="ATPase_NBD"/>
</dbReference>
<name>L8GW12_ACACF</name>
<dbReference type="PANTHER" id="PTHR11937">
    <property type="entry name" value="ACTIN"/>
    <property type="match status" value="1"/>
</dbReference>
<dbReference type="GO" id="GO:0005634">
    <property type="term" value="C:nucleus"/>
    <property type="evidence" value="ECO:0007669"/>
    <property type="project" value="UniProtKB-ARBA"/>
</dbReference>
<evidence type="ECO:0000313" key="5">
    <source>
        <dbReference type="Proteomes" id="UP000011083"/>
    </source>
</evidence>
<dbReference type="Proteomes" id="UP000011083">
    <property type="component" value="Unassembled WGS sequence"/>
</dbReference>